<accession>A0AA87ZRZ1</accession>
<dbReference type="Proteomes" id="UP001187192">
    <property type="component" value="Unassembled WGS sequence"/>
</dbReference>
<evidence type="ECO:0000256" key="6">
    <source>
        <dbReference type="ARBA" id="ARBA00048679"/>
    </source>
</evidence>
<dbReference type="Pfam" id="PF13947">
    <property type="entry name" value="GUB_WAK_bind"/>
    <property type="match status" value="1"/>
</dbReference>
<sequence>MENPFSYLHSILLLTFFCLYSDTFVGAVEQRFQNCSVSRSCGNQPITFPFYIEEEHNYCGYPGFHLSCSNINNGDPRPTLKLFGDDYIVHNIFYQNQSLIVSNTAFSLPNDTSCFPPLRKLSLTTDFFLTPNQSQVFLLQNCHNFSSDLLKYRIGCSAENDTNSVLALPGNDMNRVAKASEKCGVGSSAVDLAVMKLSGENDHGMKEVLSRGFMLSWVADDCAFCNSTGGKCGFDYPTNQFKCYCPDRPHRRHCDPPAGQSLILFFKKSSPNDHFLC</sequence>
<reference evidence="10" key="1">
    <citation type="submission" date="2023-07" db="EMBL/GenBank/DDBJ databases">
        <title>draft genome sequence of fig (Ficus carica).</title>
        <authorList>
            <person name="Takahashi T."/>
            <person name="Nishimura K."/>
        </authorList>
    </citation>
    <scope>NUCLEOTIDE SEQUENCE</scope>
</reference>
<evidence type="ECO:0000259" key="9">
    <source>
        <dbReference type="Pfam" id="PF14380"/>
    </source>
</evidence>
<evidence type="ECO:0000259" key="8">
    <source>
        <dbReference type="Pfam" id="PF13947"/>
    </source>
</evidence>
<dbReference type="EMBL" id="BTGU01000008">
    <property type="protein sequence ID" value="GMN38614.1"/>
    <property type="molecule type" value="Genomic_DNA"/>
</dbReference>
<evidence type="ECO:0000256" key="2">
    <source>
        <dbReference type="ARBA" id="ARBA00012513"/>
    </source>
</evidence>
<dbReference type="Pfam" id="PF14380">
    <property type="entry name" value="WAK_assoc"/>
    <property type="match status" value="1"/>
</dbReference>
<comment type="caution">
    <text evidence="10">The sequence shown here is derived from an EMBL/GenBank/DDBJ whole genome shotgun (WGS) entry which is preliminary data.</text>
</comment>
<evidence type="ECO:0000313" key="11">
    <source>
        <dbReference type="Proteomes" id="UP001187192"/>
    </source>
</evidence>
<feature type="domain" description="Wall-associated receptor kinase galacturonan-binding" evidence="8">
    <location>
        <begin position="35"/>
        <end position="102"/>
    </location>
</feature>
<organism evidence="10 11">
    <name type="scientific">Ficus carica</name>
    <name type="common">Common fig</name>
    <dbReference type="NCBI Taxonomy" id="3494"/>
    <lineage>
        <taxon>Eukaryota</taxon>
        <taxon>Viridiplantae</taxon>
        <taxon>Streptophyta</taxon>
        <taxon>Embryophyta</taxon>
        <taxon>Tracheophyta</taxon>
        <taxon>Spermatophyta</taxon>
        <taxon>Magnoliopsida</taxon>
        <taxon>eudicotyledons</taxon>
        <taxon>Gunneridae</taxon>
        <taxon>Pentapetalae</taxon>
        <taxon>rosids</taxon>
        <taxon>fabids</taxon>
        <taxon>Rosales</taxon>
        <taxon>Moraceae</taxon>
        <taxon>Ficeae</taxon>
        <taxon>Ficus</taxon>
    </lineage>
</organism>
<keyword evidence="4" id="KW-0325">Glycoprotein</keyword>
<comment type="subcellular location">
    <subcellularLocation>
        <location evidence="1">Membrane</location>
        <topology evidence="1">Single-pass membrane protein</topology>
    </subcellularLocation>
</comment>
<keyword evidence="3 7" id="KW-0732">Signal</keyword>
<dbReference type="GO" id="GO:0016020">
    <property type="term" value="C:membrane"/>
    <property type="evidence" value="ECO:0007669"/>
    <property type="project" value="UniProtKB-SubCell"/>
</dbReference>
<evidence type="ECO:0000256" key="1">
    <source>
        <dbReference type="ARBA" id="ARBA00004167"/>
    </source>
</evidence>
<dbReference type="PANTHER" id="PTHR33138">
    <property type="entry name" value="OS01G0690200 PROTEIN"/>
    <property type="match status" value="1"/>
</dbReference>
<dbReference type="AlphaFoldDB" id="A0AA87ZRZ1"/>
<evidence type="ECO:0000256" key="3">
    <source>
        <dbReference type="ARBA" id="ARBA00022729"/>
    </source>
</evidence>
<comment type="catalytic activity">
    <reaction evidence="6">
        <text>L-seryl-[protein] + ATP = O-phospho-L-seryl-[protein] + ADP + H(+)</text>
        <dbReference type="Rhea" id="RHEA:17989"/>
        <dbReference type="Rhea" id="RHEA-COMP:9863"/>
        <dbReference type="Rhea" id="RHEA-COMP:11604"/>
        <dbReference type="ChEBI" id="CHEBI:15378"/>
        <dbReference type="ChEBI" id="CHEBI:29999"/>
        <dbReference type="ChEBI" id="CHEBI:30616"/>
        <dbReference type="ChEBI" id="CHEBI:83421"/>
        <dbReference type="ChEBI" id="CHEBI:456216"/>
        <dbReference type="EC" id="2.7.11.1"/>
    </reaction>
</comment>
<evidence type="ECO:0000256" key="4">
    <source>
        <dbReference type="ARBA" id="ARBA00023180"/>
    </source>
</evidence>
<name>A0AA87ZRZ1_FICCA</name>
<comment type="catalytic activity">
    <reaction evidence="5">
        <text>L-threonyl-[protein] + ATP = O-phospho-L-threonyl-[protein] + ADP + H(+)</text>
        <dbReference type="Rhea" id="RHEA:46608"/>
        <dbReference type="Rhea" id="RHEA-COMP:11060"/>
        <dbReference type="Rhea" id="RHEA-COMP:11605"/>
        <dbReference type="ChEBI" id="CHEBI:15378"/>
        <dbReference type="ChEBI" id="CHEBI:30013"/>
        <dbReference type="ChEBI" id="CHEBI:30616"/>
        <dbReference type="ChEBI" id="CHEBI:61977"/>
        <dbReference type="ChEBI" id="CHEBI:456216"/>
        <dbReference type="EC" id="2.7.11.1"/>
    </reaction>
</comment>
<feature type="signal peptide" evidence="7">
    <location>
        <begin position="1"/>
        <end position="27"/>
    </location>
</feature>
<dbReference type="InterPro" id="IPR025287">
    <property type="entry name" value="WAK_GUB"/>
</dbReference>
<dbReference type="InterPro" id="IPR032872">
    <property type="entry name" value="WAK_assoc_C"/>
</dbReference>
<dbReference type="GO" id="GO:0004674">
    <property type="term" value="F:protein serine/threonine kinase activity"/>
    <property type="evidence" value="ECO:0007669"/>
    <property type="project" value="UniProtKB-EC"/>
</dbReference>
<evidence type="ECO:0000313" key="10">
    <source>
        <dbReference type="EMBL" id="GMN38614.1"/>
    </source>
</evidence>
<gene>
    <name evidence="10" type="ORF">TIFTF001_007845</name>
</gene>
<dbReference type="PANTHER" id="PTHR33138:SF27">
    <property type="entry name" value="WALL-ASSOCIATED RECEPTOR KINASE C-TERMINAL DOMAIN-CONTAINING PROTEIN"/>
    <property type="match status" value="1"/>
</dbReference>
<proteinExistence type="predicted"/>
<feature type="chain" id="PRO_5041715460" description="non-specific serine/threonine protein kinase" evidence="7">
    <location>
        <begin position="28"/>
        <end position="277"/>
    </location>
</feature>
<dbReference type="EC" id="2.7.11.1" evidence="2"/>
<evidence type="ECO:0000256" key="7">
    <source>
        <dbReference type="SAM" id="SignalP"/>
    </source>
</evidence>
<evidence type="ECO:0000256" key="5">
    <source>
        <dbReference type="ARBA" id="ARBA00047899"/>
    </source>
</evidence>
<keyword evidence="11" id="KW-1185">Reference proteome</keyword>
<feature type="domain" description="Wall-associated receptor kinase C-terminal" evidence="9">
    <location>
        <begin position="172"/>
        <end position="248"/>
    </location>
</feature>
<protein>
    <recommendedName>
        <fullName evidence="2">non-specific serine/threonine protein kinase</fullName>
        <ecNumber evidence="2">2.7.11.1</ecNumber>
    </recommendedName>
</protein>
<dbReference type="GO" id="GO:0030247">
    <property type="term" value="F:polysaccharide binding"/>
    <property type="evidence" value="ECO:0007669"/>
    <property type="project" value="InterPro"/>
</dbReference>